<keyword evidence="4 7" id="KW-0067">ATP-binding</keyword>
<dbReference type="EMBL" id="WKFB01000333">
    <property type="protein sequence ID" value="KAF6726437.1"/>
    <property type="molecule type" value="Genomic_DNA"/>
</dbReference>
<dbReference type="PROSITE" id="PS50893">
    <property type="entry name" value="ABC_TRANSPORTER_2"/>
    <property type="match status" value="1"/>
</dbReference>
<feature type="compositionally biased region" description="Basic and acidic residues" evidence="5">
    <location>
        <begin position="96"/>
        <end position="106"/>
    </location>
</feature>
<dbReference type="PANTHER" id="PTHR19211:SF117">
    <property type="entry name" value="ATP-BINDING CASSETTE SUB-FAMILY F MEMBER 3"/>
    <property type="match status" value="1"/>
</dbReference>
<accession>A0A834FD14</accession>
<dbReference type="InterPro" id="IPR017871">
    <property type="entry name" value="ABC_transporter-like_CS"/>
</dbReference>
<gene>
    <name evidence="7" type="ORF">FQA47_017696</name>
</gene>
<dbReference type="CDD" id="cd03221">
    <property type="entry name" value="ABCF_EF-3"/>
    <property type="match status" value="2"/>
</dbReference>
<feature type="region of interest" description="Disordered" evidence="5">
    <location>
        <begin position="404"/>
        <end position="451"/>
    </location>
</feature>
<dbReference type="SMART" id="SM00382">
    <property type="entry name" value="AAA"/>
    <property type="match status" value="2"/>
</dbReference>
<dbReference type="InterPro" id="IPR003593">
    <property type="entry name" value="AAA+_ATPase"/>
</dbReference>
<dbReference type="Proteomes" id="UP000646548">
    <property type="component" value="Unassembled WGS sequence"/>
</dbReference>
<feature type="domain" description="ABC transporter" evidence="6">
    <location>
        <begin position="113"/>
        <end position="359"/>
    </location>
</feature>
<proteinExistence type="inferred from homology"/>
<evidence type="ECO:0000313" key="8">
    <source>
        <dbReference type="Proteomes" id="UP000646548"/>
    </source>
</evidence>
<feature type="compositionally biased region" description="Basic and acidic residues" evidence="5">
    <location>
        <begin position="440"/>
        <end position="450"/>
    </location>
</feature>
<keyword evidence="2" id="KW-0677">Repeat</keyword>
<evidence type="ECO:0000256" key="2">
    <source>
        <dbReference type="ARBA" id="ARBA00022737"/>
    </source>
</evidence>
<dbReference type="AlphaFoldDB" id="A0A834FD14"/>
<dbReference type="Pfam" id="PF00005">
    <property type="entry name" value="ABC_tran"/>
    <property type="match status" value="2"/>
</dbReference>
<comment type="caution">
    <text evidence="7">The sequence shown here is derived from an EMBL/GenBank/DDBJ whole genome shotgun (WGS) entry which is preliminary data.</text>
</comment>
<name>A0A834FD14_ORYME</name>
<evidence type="ECO:0000259" key="6">
    <source>
        <dbReference type="PROSITE" id="PS50893"/>
    </source>
</evidence>
<dbReference type="FunFam" id="3.40.50.300:FF:001092">
    <property type="entry name" value="ATP-binding cassette sub-family F member 2"/>
    <property type="match status" value="1"/>
</dbReference>
<dbReference type="InterPro" id="IPR027417">
    <property type="entry name" value="P-loop_NTPase"/>
</dbReference>
<feature type="compositionally biased region" description="Low complexity" evidence="5">
    <location>
        <begin position="411"/>
        <end position="426"/>
    </location>
</feature>
<dbReference type="InterPro" id="IPR003439">
    <property type="entry name" value="ABC_transporter-like_ATP-bd"/>
</dbReference>
<organism evidence="7 8">
    <name type="scientific">Oryzias melastigma</name>
    <name type="common">Marine medaka</name>
    <dbReference type="NCBI Taxonomy" id="30732"/>
    <lineage>
        <taxon>Eukaryota</taxon>
        <taxon>Metazoa</taxon>
        <taxon>Chordata</taxon>
        <taxon>Craniata</taxon>
        <taxon>Vertebrata</taxon>
        <taxon>Euteleostomi</taxon>
        <taxon>Actinopterygii</taxon>
        <taxon>Neopterygii</taxon>
        <taxon>Teleostei</taxon>
        <taxon>Neoteleostei</taxon>
        <taxon>Acanthomorphata</taxon>
        <taxon>Ovalentaria</taxon>
        <taxon>Atherinomorphae</taxon>
        <taxon>Beloniformes</taxon>
        <taxon>Adrianichthyidae</taxon>
        <taxon>Oryziinae</taxon>
        <taxon>Oryzias</taxon>
    </lineage>
</organism>
<evidence type="ECO:0000256" key="3">
    <source>
        <dbReference type="ARBA" id="ARBA00022741"/>
    </source>
</evidence>
<evidence type="ECO:0000313" key="7">
    <source>
        <dbReference type="EMBL" id="KAF6726437.1"/>
    </source>
</evidence>
<evidence type="ECO:0000256" key="1">
    <source>
        <dbReference type="ARBA" id="ARBA00011054"/>
    </source>
</evidence>
<dbReference type="Pfam" id="PF12848">
    <property type="entry name" value="ABC_tran_Xtn"/>
    <property type="match status" value="1"/>
</dbReference>
<feature type="region of interest" description="Disordered" evidence="5">
    <location>
        <begin position="66"/>
        <end position="106"/>
    </location>
</feature>
<evidence type="ECO:0000256" key="5">
    <source>
        <dbReference type="SAM" id="MobiDB-lite"/>
    </source>
</evidence>
<dbReference type="InterPro" id="IPR050611">
    <property type="entry name" value="ABCF"/>
</dbReference>
<dbReference type="Gene3D" id="3.40.50.300">
    <property type="entry name" value="P-loop containing nucleotide triphosphate hydrolases"/>
    <property type="match status" value="2"/>
</dbReference>
<sequence length="642" mass="71612">MFNTLQLNNRRGPQRQVLLDAPVQLSQISAESVSAAKDVQGIWMMKRPQNTMVDAKKLEKAEAKLKAKNERRNEKDLQKASNPLVLEEASASQASSKKENRVDQSGKNRSYDIRIENFDISFGERCLLQGAELCLASGRRYGLIGRNGLGKTTLLKMLASRSLRVPAHISILHVEQEVAGDETVALQSVLQSDTLREGLLHEEKMLNARIANGTADGMESVRLSEIYMKLEEIEADKAPARASVILAGLGFSPKMQQQATREFSGGWRMRLALARALFARPDLLLLDEPTNMLDVRAILWLENYLQTWQSTILVVSHDRNFLNAVVTDIIHLHSQRLDSYRGDYENFLKTKEDRLKNQQREYEAQLQYRQHIQTGGWFCGPAVGCSPAEGPVCVPGLHRQVPVQRQPRGSGAEQAEAAGEAAGAEAHGQRDGGHSQVPDGPDRVDPDRPVPDSWTCCRFPDHFEKLSPPILQLDELEFYYSPDQPLFSGLNLSADLESRICIVGENGAGKTTVLKLLMGELTPVSGVRQAHRNLKIGYFSQHHVDQLDLNVCSVELLLNKFPGRTEEEYRHQLGGYGITGELATRPVASLSGGQKSRVAFAQMTMPSPNFYILDEPTNHLDMETIEALAKALNKFKRKFCLE</sequence>
<dbReference type="PROSITE" id="PS00211">
    <property type="entry name" value="ABC_TRANSPORTER_1"/>
    <property type="match status" value="2"/>
</dbReference>
<dbReference type="PANTHER" id="PTHR19211">
    <property type="entry name" value="ATP-BINDING TRANSPORT PROTEIN-RELATED"/>
    <property type="match status" value="1"/>
</dbReference>
<feature type="compositionally biased region" description="Basic and acidic residues" evidence="5">
    <location>
        <begin position="66"/>
        <end position="78"/>
    </location>
</feature>
<keyword evidence="3" id="KW-0547">Nucleotide-binding</keyword>
<dbReference type="FunFam" id="3.40.50.300:FF:000688">
    <property type="entry name" value="ATP-binding cassette sub-family F member 3"/>
    <property type="match status" value="1"/>
</dbReference>
<dbReference type="SUPFAM" id="SSF52540">
    <property type="entry name" value="P-loop containing nucleoside triphosphate hydrolases"/>
    <property type="match status" value="2"/>
</dbReference>
<dbReference type="GO" id="GO:0016887">
    <property type="term" value="F:ATP hydrolysis activity"/>
    <property type="evidence" value="ECO:0007669"/>
    <property type="project" value="InterPro"/>
</dbReference>
<reference evidence="7" key="1">
    <citation type="journal article" name="BMC Genomics">
        <title>Long-read sequencing and de novo genome assembly of marine medaka (Oryzias melastigma).</title>
        <authorList>
            <person name="Liang P."/>
            <person name="Saqib H.S.A."/>
            <person name="Ni X."/>
            <person name="Shen Y."/>
        </authorList>
    </citation>
    <scope>NUCLEOTIDE SEQUENCE</scope>
    <source>
        <strain evidence="7">Bigg-433</strain>
    </source>
</reference>
<comment type="similarity">
    <text evidence="1">Belongs to the ABC transporter superfamily. ABCF family. EF3 subfamily.</text>
</comment>
<evidence type="ECO:0000256" key="4">
    <source>
        <dbReference type="ARBA" id="ARBA00022840"/>
    </source>
</evidence>
<protein>
    <submittedName>
        <fullName evidence="7">ATP-binding cassette sub-family F member 3</fullName>
    </submittedName>
</protein>
<dbReference type="GO" id="GO:0005524">
    <property type="term" value="F:ATP binding"/>
    <property type="evidence" value="ECO:0007669"/>
    <property type="project" value="UniProtKB-KW"/>
</dbReference>
<dbReference type="InterPro" id="IPR032781">
    <property type="entry name" value="ABC_tran_Xtn"/>
</dbReference>